<dbReference type="InterPro" id="IPR016162">
    <property type="entry name" value="Ald_DH_N"/>
</dbReference>
<dbReference type="PANTHER" id="PTHR11699">
    <property type="entry name" value="ALDEHYDE DEHYDROGENASE-RELATED"/>
    <property type="match status" value="1"/>
</dbReference>
<dbReference type="SUPFAM" id="SSF53720">
    <property type="entry name" value="ALDH-like"/>
    <property type="match status" value="1"/>
</dbReference>
<comment type="similarity">
    <text evidence="3">Belongs to the aldehyde dehydrogenase family.</text>
</comment>
<dbReference type="EMBL" id="JAEDAH010000043">
    <property type="protein sequence ID" value="MCA6063680.1"/>
    <property type="molecule type" value="Genomic_DNA"/>
</dbReference>
<dbReference type="InterPro" id="IPR016161">
    <property type="entry name" value="Ald_DH/histidinol_DH"/>
</dbReference>
<keyword evidence="6" id="KW-1185">Reference proteome</keyword>
<dbReference type="InterPro" id="IPR016163">
    <property type="entry name" value="Ald_DH_C"/>
</dbReference>
<evidence type="ECO:0000256" key="2">
    <source>
        <dbReference type="PROSITE-ProRule" id="PRU10007"/>
    </source>
</evidence>
<dbReference type="RefSeq" id="WP_225673915.1">
    <property type="nucleotide sequence ID" value="NZ_JAEDAH010000043.1"/>
</dbReference>
<evidence type="ECO:0000256" key="3">
    <source>
        <dbReference type="RuleBase" id="RU003345"/>
    </source>
</evidence>
<dbReference type="CDD" id="cd07112">
    <property type="entry name" value="ALDH_GABALDH-PuuC"/>
    <property type="match status" value="1"/>
</dbReference>
<dbReference type="InterPro" id="IPR015590">
    <property type="entry name" value="Aldehyde_DH_dom"/>
</dbReference>
<dbReference type="InterPro" id="IPR029510">
    <property type="entry name" value="Ald_DH_CS_GLU"/>
</dbReference>
<dbReference type="Gene3D" id="3.40.309.10">
    <property type="entry name" value="Aldehyde Dehydrogenase, Chain A, domain 2"/>
    <property type="match status" value="1"/>
</dbReference>
<dbReference type="InterPro" id="IPR016160">
    <property type="entry name" value="Ald_DH_CS_CYS"/>
</dbReference>
<reference evidence="5 6" key="1">
    <citation type="submission" date="2020-12" db="EMBL/GenBank/DDBJ databases">
        <title>Novel Thalassolituus-related marine hydrocarbonoclastic bacteria mediated algae-derived hydrocarbons mineralization in twilight zone of the northern South China Sea.</title>
        <authorList>
            <person name="Dong C."/>
        </authorList>
    </citation>
    <scope>NUCLEOTIDE SEQUENCE [LARGE SCALE GENOMIC DNA]</scope>
    <source>
        <strain evidence="5 6">IMCC1826</strain>
    </source>
</reference>
<dbReference type="PROSITE" id="PS00070">
    <property type="entry name" value="ALDEHYDE_DEHYDR_CYS"/>
    <property type="match status" value="1"/>
</dbReference>
<name>A0ABS7ZTE3_9GAMM</name>
<accession>A0ABS7ZTE3</accession>
<feature type="active site" evidence="2">
    <location>
        <position position="267"/>
    </location>
</feature>
<sequence>MSQYSLAEWTAKAAATRIPAHAWVNGQPVQALAGETTPCINPATGQVLAQIPDCKQADADAAVAIARQTFNSGVWSQMAPRERKLILVRWAELIEQHREEMALLECLDVGKPISDTYDIDVPSAVNTIRWTGEAIDKVYGEIAPTAHNTLALIQRLPLGVIATIVPWNFPLSTTAWKLAPALAAGNSVILKPDPKTPLTAIRLAELASEAGLPDGVLNVLPGDGVNLGKHLSLHPDIDGQTFTGSTAVGKLLMQYAGQSNLKRTFLELGGKSANIVFADADLDTAAEWAAVAGFYNCGQTCTAGTRLLIQDSIYDTFIEKVVAHSKAWKPGNPLDPATRMGAIIDQNQINTIQKYVQLGQQCGARLATGGNAINGLDGTLSGSYHEATLFADVDNQMTIAQEEIFGPVVSAIRFKDADDAIRIANDSRYGLAGGVWSRDISTALKVAQGVRTGTMGVNNYFGGDITVPFGGFGESGNGRDKSLHALNDYSELKTTWIEF</sequence>
<organism evidence="5 6">
    <name type="scientific">Thalassolituus marinus</name>
    <dbReference type="NCBI Taxonomy" id="671053"/>
    <lineage>
        <taxon>Bacteria</taxon>
        <taxon>Pseudomonadati</taxon>
        <taxon>Pseudomonadota</taxon>
        <taxon>Gammaproteobacteria</taxon>
        <taxon>Oceanospirillales</taxon>
        <taxon>Oceanospirillaceae</taxon>
        <taxon>Thalassolituus</taxon>
    </lineage>
</organism>
<dbReference type="Proteomes" id="UP000714380">
    <property type="component" value="Unassembled WGS sequence"/>
</dbReference>
<evidence type="ECO:0000259" key="4">
    <source>
        <dbReference type="Pfam" id="PF00171"/>
    </source>
</evidence>
<dbReference type="Pfam" id="PF00171">
    <property type="entry name" value="Aldedh"/>
    <property type="match status" value="1"/>
</dbReference>
<gene>
    <name evidence="5" type="ORF">I9W95_08665</name>
</gene>
<proteinExistence type="inferred from homology"/>
<keyword evidence="1 3" id="KW-0560">Oxidoreductase</keyword>
<dbReference type="PROSITE" id="PS00687">
    <property type="entry name" value="ALDEHYDE_DEHYDR_GLU"/>
    <property type="match status" value="1"/>
</dbReference>
<evidence type="ECO:0000313" key="5">
    <source>
        <dbReference type="EMBL" id="MCA6063680.1"/>
    </source>
</evidence>
<dbReference type="Gene3D" id="3.40.605.10">
    <property type="entry name" value="Aldehyde Dehydrogenase, Chain A, domain 1"/>
    <property type="match status" value="1"/>
</dbReference>
<evidence type="ECO:0000256" key="1">
    <source>
        <dbReference type="ARBA" id="ARBA00023002"/>
    </source>
</evidence>
<comment type="caution">
    <text evidence="5">The sequence shown here is derived from an EMBL/GenBank/DDBJ whole genome shotgun (WGS) entry which is preliminary data.</text>
</comment>
<feature type="domain" description="Aldehyde dehydrogenase" evidence="4">
    <location>
        <begin position="35"/>
        <end position="494"/>
    </location>
</feature>
<evidence type="ECO:0000313" key="6">
    <source>
        <dbReference type="Proteomes" id="UP000714380"/>
    </source>
</evidence>
<protein>
    <submittedName>
        <fullName evidence="5">Aldehyde dehydrogenase</fullName>
    </submittedName>
</protein>